<feature type="transmembrane region" description="Helical" evidence="1">
    <location>
        <begin position="177"/>
        <end position="207"/>
    </location>
</feature>
<gene>
    <name evidence="2" type="ORF">DIT68_06070</name>
</gene>
<feature type="transmembrane region" description="Helical" evidence="1">
    <location>
        <begin position="103"/>
        <end position="123"/>
    </location>
</feature>
<feature type="transmembrane region" description="Helical" evidence="1">
    <location>
        <begin position="442"/>
        <end position="461"/>
    </location>
</feature>
<accession>A0A2U2XE89</accession>
<evidence type="ECO:0000313" key="2">
    <source>
        <dbReference type="EMBL" id="PWH86119.1"/>
    </source>
</evidence>
<feature type="transmembrane region" description="Helical" evidence="1">
    <location>
        <begin position="473"/>
        <end position="493"/>
    </location>
</feature>
<organism evidence="2 3">
    <name type="scientific">Brumimicrobium oceani</name>
    <dbReference type="NCBI Taxonomy" id="2100725"/>
    <lineage>
        <taxon>Bacteria</taxon>
        <taxon>Pseudomonadati</taxon>
        <taxon>Bacteroidota</taxon>
        <taxon>Flavobacteriia</taxon>
        <taxon>Flavobacteriales</taxon>
        <taxon>Crocinitomicaceae</taxon>
        <taxon>Brumimicrobium</taxon>
    </lineage>
</organism>
<comment type="caution">
    <text evidence="2">The sequence shown here is derived from an EMBL/GenBank/DDBJ whole genome shotgun (WGS) entry which is preliminary data.</text>
</comment>
<proteinExistence type="predicted"/>
<evidence type="ECO:0008006" key="4">
    <source>
        <dbReference type="Google" id="ProtNLM"/>
    </source>
</evidence>
<name>A0A2U2XE89_9FLAO</name>
<reference evidence="2 3" key="2">
    <citation type="submission" date="2018-05" db="EMBL/GenBank/DDBJ databases">
        <authorList>
            <person name="Lanie J.A."/>
            <person name="Ng W.-L."/>
            <person name="Kazmierczak K.M."/>
            <person name="Andrzejewski T.M."/>
            <person name="Davidsen T.M."/>
            <person name="Wayne K.J."/>
            <person name="Tettelin H."/>
            <person name="Glass J.I."/>
            <person name="Rusch D."/>
            <person name="Podicherti R."/>
            <person name="Tsui H.-C.T."/>
            <person name="Winkler M.E."/>
        </authorList>
    </citation>
    <scope>NUCLEOTIDE SEQUENCE [LARGE SCALE GENOMIC DNA]</scope>
    <source>
        <strain evidence="2 3">C305</strain>
    </source>
</reference>
<reference evidence="2 3" key="1">
    <citation type="submission" date="2018-05" db="EMBL/GenBank/DDBJ databases">
        <title>Brumimicrobium oceani sp. nov., isolated from coastal sediment.</title>
        <authorList>
            <person name="Kou Y."/>
        </authorList>
    </citation>
    <scope>NUCLEOTIDE SEQUENCE [LARGE SCALE GENOMIC DNA]</scope>
    <source>
        <strain evidence="2 3">C305</strain>
    </source>
</reference>
<dbReference type="Proteomes" id="UP000245370">
    <property type="component" value="Unassembled WGS sequence"/>
</dbReference>
<keyword evidence="3" id="KW-1185">Reference proteome</keyword>
<feature type="transmembrane region" description="Helical" evidence="1">
    <location>
        <begin position="143"/>
        <end position="165"/>
    </location>
</feature>
<sequence>MQRTALFIALLSLMSAFTFNEINLYFLKKDGVSLRFNETVKTADDISYLRPAQNYLETGKLKNNDAGNGSYFLRPPGYSFLYIVFGSVLETENAIKAIKYTQLLLFGFSVYCLFFIALGFIKSKKIAVLITVIYGVSNLASNFLYYTLTEAVTPSLVIFFVYFLMQAKAENKKRRKLILYYISALVFSLLFITRPVLAILGFAFPFFINSDFWKEKKVFFTQLFLIGAIASSGIIIWQIRNYNITNQFVGLNPIYYAENSQSSFRPTHEALWDLCKGWGEIGANFHSYVGPFWSSAIHGTGSKKDIEQIISHLPKEVVKGLGHNQLANMFTNYQRSIENQSFYYKNRLPMPQAIPEIETKTIQQIKALTSEFKKEFWFQYYIASPLNVFKELAFHSNLSMYIFQKTFRGNFFMELFRVFAFSIHALVFTTVIIGAFYKTPLYLKSIISFAPLIYVLFLIFIQRGIEERYSLPILPLVMINFGYLFKLILDGLISTFRKKGVQ</sequence>
<keyword evidence="1" id="KW-0812">Transmembrane</keyword>
<keyword evidence="1" id="KW-0472">Membrane</keyword>
<feature type="transmembrane region" description="Helical" evidence="1">
    <location>
        <begin position="219"/>
        <end position="237"/>
    </location>
</feature>
<dbReference type="OrthoDB" id="1466059at2"/>
<evidence type="ECO:0000313" key="3">
    <source>
        <dbReference type="Proteomes" id="UP000245370"/>
    </source>
</evidence>
<keyword evidence="1" id="KW-1133">Transmembrane helix</keyword>
<feature type="transmembrane region" description="Helical" evidence="1">
    <location>
        <begin position="415"/>
        <end position="436"/>
    </location>
</feature>
<dbReference type="AlphaFoldDB" id="A0A2U2XE89"/>
<protein>
    <recommendedName>
        <fullName evidence="4">Glycosyltransferase RgtA/B/C/D-like domain-containing protein</fullName>
    </recommendedName>
</protein>
<dbReference type="RefSeq" id="WP_109358928.1">
    <property type="nucleotide sequence ID" value="NZ_QFRJ01000003.1"/>
</dbReference>
<evidence type="ECO:0000256" key="1">
    <source>
        <dbReference type="SAM" id="Phobius"/>
    </source>
</evidence>
<dbReference type="EMBL" id="QFRJ01000003">
    <property type="protein sequence ID" value="PWH86119.1"/>
    <property type="molecule type" value="Genomic_DNA"/>
</dbReference>